<dbReference type="PROSITE" id="PS51688">
    <property type="entry name" value="ICA"/>
    <property type="match status" value="1"/>
</dbReference>
<keyword evidence="3" id="KW-0732">Signal</keyword>
<dbReference type="EMBL" id="BRYA01000056">
    <property type="protein sequence ID" value="GMI35600.1"/>
    <property type="molecule type" value="Genomic_DNA"/>
</dbReference>
<sequence length="1203" mass="126535">MKILIFFITVGSVFSGCAPHWCNQRGLCTSPTDADAFCFCEYGFTNSDCSLRICPKSFDPLDTPSKNHRAVSMTLKSARGKMEGVVKVGFNGEEFDMTPGVGADKLTQQFSSLKNVEEVEVESFEEDEKGGAVYNVKFLKWPVIPHENNIYNNNGNPPLSAFSCNTTGITGDAYGVECKFKSIESTQIKEYIECSNHGKCNKMTGQCACEKGWNGEACDDNTDSSDVINHKAEGPFFTGTVMRMDASRDLSGTFDFLRATTSYGRKDILQVSGNGNLTMHEGDLRLKNGGVSVEGGEGLAVKSAESSVFPAITGISPGGGAAFYGPGANFIGNVVELGVERGKGEVFKFINAEVKGSDGKEEVFVVRGDGFVQATGFRGKDIVVGNELRAGGGGMTVEGGGLEVEEGGMKVEGASNFTNQEGGTTLLVESHSIAGHDAMKVKKHGGEGSYLKLEDGESRTVFEIDGEGTVNVGGGLEVKSGGLKVLGGGAEIESGGLKVKGGITLAGGDLIVEDEGGFVVKGGVKGSQGGTGGSAVEGTCTNEHFSGNVVELSGVSPSTAGQYNFISTSVSGSPVFSVTSSGTVVNTGGIDTKGHVMVSGDLEVNGGIVFDRHLVSPKDGTIKIDVKGNTFIEIDKNGQHGDKKSVVVECVGSKPSLGQVIMIKNGGAINALLQNPGSGPATLPVPVGTVIMFVYTEPDGWADITAAAAHTRDLTGVNTLEAANDLDIGRFGFTADRFIAGEWKDKEGADEGMLVYFGAGGVMTANKGVRFEKNTGALKVGKLDIDEIVGDVDFRGGSVKNVRLVGGEIEGVKHLNVESFGVLNEAKHTTDRYVRVGVFNDQGFLKASDDIMFEGKKDGGGLRVSRITALGGKKLEFGSRIDFQGNELSGVKLEKDTVVQDCSWKGGSIENTVLVNVTAKGLDLGEIEVEGIKVEKLADGLKGNLLIAGEGGEVEATKTLRMIKIDEGATEKFTLEVFAKLDGKGNELTNVEITKGKIGGEKGDVSVVGEVGVEGRVIFLEGGSLEGPKIVGGSVEGIDGLQCKGDLNVDGGANVGGEVFIEGSLTVSGSVLGSGPYVDASDVRFKKDVEGLEGAMGMLRELRGVRYIIDEEGEAARSRNMQGGGGKVELGFIAQEVEEVIPELVRTHEDGYKGVMYARTVPVIVEAVKELEDEIMEVREENERLRVAVVDLMRRLEALEGSI</sequence>
<evidence type="ECO:0000256" key="1">
    <source>
        <dbReference type="PROSITE-ProRule" id="PRU00076"/>
    </source>
</evidence>
<gene>
    <name evidence="6" type="ORF">TrCOL_g7594</name>
</gene>
<dbReference type="InterPro" id="IPR000742">
    <property type="entry name" value="EGF"/>
</dbReference>
<evidence type="ECO:0000313" key="7">
    <source>
        <dbReference type="Proteomes" id="UP001165065"/>
    </source>
</evidence>
<evidence type="ECO:0000259" key="4">
    <source>
        <dbReference type="PROSITE" id="PS50026"/>
    </source>
</evidence>
<organism evidence="6 7">
    <name type="scientific">Triparma columacea</name>
    <dbReference type="NCBI Taxonomy" id="722753"/>
    <lineage>
        <taxon>Eukaryota</taxon>
        <taxon>Sar</taxon>
        <taxon>Stramenopiles</taxon>
        <taxon>Ochrophyta</taxon>
        <taxon>Bolidophyceae</taxon>
        <taxon>Parmales</taxon>
        <taxon>Triparmaceae</taxon>
        <taxon>Triparma</taxon>
    </lineage>
</organism>
<feature type="coiled-coil region" evidence="2">
    <location>
        <begin position="1161"/>
        <end position="1202"/>
    </location>
</feature>
<evidence type="ECO:0000256" key="2">
    <source>
        <dbReference type="SAM" id="Coils"/>
    </source>
</evidence>
<feature type="domain" description="EGF-like" evidence="4">
    <location>
        <begin position="13"/>
        <end position="50"/>
    </location>
</feature>
<evidence type="ECO:0000313" key="6">
    <source>
        <dbReference type="EMBL" id="GMI35600.1"/>
    </source>
</evidence>
<comment type="caution">
    <text evidence="1">Lacks conserved residue(s) required for the propagation of feature annotation.</text>
</comment>
<proteinExistence type="predicted"/>
<keyword evidence="7" id="KW-1185">Reference proteome</keyword>
<reference evidence="7" key="1">
    <citation type="journal article" date="2023" name="Commun. Biol.">
        <title>Genome analysis of Parmales, the sister group of diatoms, reveals the evolutionary specialization of diatoms from phago-mixotrophs to photoautotrophs.</title>
        <authorList>
            <person name="Ban H."/>
            <person name="Sato S."/>
            <person name="Yoshikawa S."/>
            <person name="Yamada K."/>
            <person name="Nakamura Y."/>
            <person name="Ichinomiya M."/>
            <person name="Sato N."/>
            <person name="Blanc-Mathieu R."/>
            <person name="Endo H."/>
            <person name="Kuwata A."/>
            <person name="Ogata H."/>
        </authorList>
    </citation>
    <scope>NUCLEOTIDE SEQUENCE [LARGE SCALE GENOMIC DNA]</scope>
</reference>
<dbReference type="OrthoDB" id="27041at2759"/>
<comment type="caution">
    <text evidence="6">The sequence shown here is derived from an EMBL/GenBank/DDBJ whole genome shotgun (WGS) entry which is preliminary data.</text>
</comment>
<protein>
    <recommendedName>
        <fullName evidence="8">EGF-like domain-containing protein</fullName>
    </recommendedName>
</protein>
<dbReference type="PROSITE" id="PS00022">
    <property type="entry name" value="EGF_1"/>
    <property type="match status" value="1"/>
</dbReference>
<evidence type="ECO:0000256" key="3">
    <source>
        <dbReference type="SAM" id="SignalP"/>
    </source>
</evidence>
<evidence type="ECO:0008006" key="8">
    <source>
        <dbReference type="Google" id="ProtNLM"/>
    </source>
</evidence>
<dbReference type="Proteomes" id="UP001165065">
    <property type="component" value="Unassembled WGS sequence"/>
</dbReference>
<keyword evidence="2" id="KW-0175">Coiled coil</keyword>
<dbReference type="Gene3D" id="2.170.300.10">
    <property type="entry name" value="Tie2 ligand-binding domain superfamily"/>
    <property type="match status" value="1"/>
</dbReference>
<dbReference type="AlphaFoldDB" id="A0A9W7G703"/>
<evidence type="ECO:0000259" key="5">
    <source>
        <dbReference type="PROSITE" id="PS51688"/>
    </source>
</evidence>
<dbReference type="InterPro" id="IPR030392">
    <property type="entry name" value="S74_ICA"/>
</dbReference>
<feature type="domain" description="Peptidase S74" evidence="5">
    <location>
        <begin position="1081"/>
        <end position="1182"/>
    </location>
</feature>
<feature type="disulfide bond" evidence="1">
    <location>
        <begin position="40"/>
        <end position="49"/>
    </location>
</feature>
<dbReference type="PROSITE" id="PS01186">
    <property type="entry name" value="EGF_2"/>
    <property type="match status" value="2"/>
</dbReference>
<keyword evidence="1" id="KW-0245">EGF-like domain</keyword>
<name>A0A9W7G703_9STRA</name>
<feature type="signal peptide" evidence="3">
    <location>
        <begin position="1"/>
        <end position="15"/>
    </location>
</feature>
<dbReference type="Pfam" id="PF23106">
    <property type="entry name" value="EGF_Teneurin"/>
    <property type="match status" value="1"/>
</dbReference>
<dbReference type="PROSITE" id="PS51257">
    <property type="entry name" value="PROKAR_LIPOPROTEIN"/>
    <property type="match status" value="1"/>
</dbReference>
<keyword evidence="1" id="KW-1015">Disulfide bond</keyword>
<feature type="chain" id="PRO_5040836167" description="EGF-like domain-containing protein" evidence="3">
    <location>
        <begin position="16"/>
        <end position="1203"/>
    </location>
</feature>
<accession>A0A9W7G703</accession>
<dbReference type="Pfam" id="PF13884">
    <property type="entry name" value="Peptidase_S74"/>
    <property type="match status" value="1"/>
</dbReference>
<dbReference type="PROSITE" id="PS50026">
    <property type="entry name" value="EGF_3"/>
    <property type="match status" value="1"/>
</dbReference>